<feature type="transmembrane region" description="Helical" evidence="4">
    <location>
        <begin position="14"/>
        <end position="32"/>
    </location>
</feature>
<dbReference type="Pfam" id="PF02518">
    <property type="entry name" value="HATPase_c"/>
    <property type="match status" value="1"/>
</dbReference>
<protein>
    <recommendedName>
        <fullName evidence="2">histidine kinase</fullName>
        <ecNumber evidence="2">2.7.13.3</ecNumber>
    </recommendedName>
</protein>
<dbReference type="InterPro" id="IPR005467">
    <property type="entry name" value="His_kinase_dom"/>
</dbReference>
<dbReference type="Gene3D" id="3.30.565.10">
    <property type="entry name" value="Histidine kinase-like ATPase, C-terminal domain"/>
    <property type="match status" value="1"/>
</dbReference>
<sequence>MPNIISNFTLSQKIVLICGLCSALPVVIIAALSGFDMYYTLLLILLTLTFSTLLSRAITKPIKLGMQSLETGLLNFKDGELSSLLAYKSNDELGKLCQLYNQTAKQLRQEKQWIYQRELMLDKVLQSSPQALLLVNDNNTVVFSNLISRSLFNSASRLEGMQLSKLLENSPLQLVAAIEHGIDGLFNIEIENQDSQTWHLATGEFLLNNQKHHLYIFKQLTRELSRQEVAVWKKVIRIISHELNNSLGPMSSMLHSAQLLANKVDEPRLARVFATIDERISHLAEFVQGYGKFAKLPQPQKTRVNWQNTLNNLKNHWQFSYEIKNSHNELQADQTQLEQLLINLLKNSHESGSNSNEIHIQVEFVPQACVINVSDCGKGMSEQVMANALVPFYSTKSTGSGLGLALCREIAEAHQGHISLHNKIEGGLNVQVSLPYS</sequence>
<dbReference type="Gene3D" id="6.10.340.10">
    <property type="match status" value="1"/>
</dbReference>
<dbReference type="InterPro" id="IPR003594">
    <property type="entry name" value="HATPase_dom"/>
</dbReference>
<dbReference type="SMART" id="SM00387">
    <property type="entry name" value="HATPase_c"/>
    <property type="match status" value="1"/>
</dbReference>
<gene>
    <name evidence="6" type="ORF">DC53_03750</name>
</gene>
<keyword evidence="6" id="KW-0808">Transferase</keyword>
<dbReference type="AlphaFoldDB" id="A0ABD3YD37"/>
<dbReference type="PANTHER" id="PTHR43065:SF51">
    <property type="entry name" value="HISTIDINE KINASE"/>
    <property type="match status" value="1"/>
</dbReference>
<dbReference type="PROSITE" id="PS50109">
    <property type="entry name" value="HIS_KIN"/>
    <property type="match status" value="1"/>
</dbReference>
<dbReference type="SUPFAM" id="SSF55874">
    <property type="entry name" value="ATPase domain of HSP90 chaperone/DNA topoisomerase II/histidine kinase"/>
    <property type="match status" value="1"/>
</dbReference>
<accession>A0ABD3YD37</accession>
<organism evidence="6 7">
    <name type="scientific">Pseudoalteromonas fuliginea</name>
    <dbReference type="NCBI Taxonomy" id="1872678"/>
    <lineage>
        <taxon>Bacteria</taxon>
        <taxon>Pseudomonadati</taxon>
        <taxon>Pseudomonadota</taxon>
        <taxon>Gammaproteobacteria</taxon>
        <taxon>Alteromonadales</taxon>
        <taxon>Pseudoalteromonadaceae</taxon>
        <taxon>Pseudoalteromonas</taxon>
    </lineage>
</organism>
<feature type="transmembrane region" description="Helical" evidence="4">
    <location>
        <begin position="38"/>
        <end position="58"/>
    </location>
</feature>
<comment type="catalytic activity">
    <reaction evidence="1">
        <text>ATP + protein L-histidine = ADP + protein N-phospho-L-histidine.</text>
        <dbReference type="EC" id="2.7.13.3"/>
    </reaction>
</comment>
<evidence type="ECO:0000256" key="4">
    <source>
        <dbReference type="SAM" id="Phobius"/>
    </source>
</evidence>
<feature type="domain" description="Histidine kinase" evidence="5">
    <location>
        <begin position="238"/>
        <end position="437"/>
    </location>
</feature>
<evidence type="ECO:0000256" key="2">
    <source>
        <dbReference type="ARBA" id="ARBA00012438"/>
    </source>
</evidence>
<dbReference type="InterPro" id="IPR036890">
    <property type="entry name" value="HATPase_C_sf"/>
</dbReference>
<keyword evidence="3" id="KW-0597">Phosphoprotein</keyword>
<proteinExistence type="predicted"/>
<name>A0ABD3YD37_9GAMM</name>
<dbReference type="CDD" id="cd00082">
    <property type="entry name" value="HisKA"/>
    <property type="match status" value="1"/>
</dbReference>
<dbReference type="PRINTS" id="PR00344">
    <property type="entry name" value="BCTRLSENSOR"/>
</dbReference>
<evidence type="ECO:0000259" key="5">
    <source>
        <dbReference type="PROSITE" id="PS50109"/>
    </source>
</evidence>
<dbReference type="EC" id="2.7.13.3" evidence="2"/>
<keyword evidence="6" id="KW-0418">Kinase</keyword>
<dbReference type="EMBL" id="JJNZ01000009">
    <property type="protein sequence ID" value="KDC52790.1"/>
    <property type="molecule type" value="Genomic_DNA"/>
</dbReference>
<evidence type="ECO:0000313" key="6">
    <source>
        <dbReference type="EMBL" id="KDC52790.1"/>
    </source>
</evidence>
<evidence type="ECO:0000256" key="1">
    <source>
        <dbReference type="ARBA" id="ARBA00000085"/>
    </source>
</evidence>
<keyword evidence="4" id="KW-1133">Transmembrane helix</keyword>
<evidence type="ECO:0000313" key="7">
    <source>
        <dbReference type="Proteomes" id="UP000027154"/>
    </source>
</evidence>
<dbReference type="RefSeq" id="WP_033028621.1">
    <property type="nucleotide sequence ID" value="NZ_JJNZ01000009.1"/>
</dbReference>
<evidence type="ECO:0000256" key="3">
    <source>
        <dbReference type="ARBA" id="ARBA00022553"/>
    </source>
</evidence>
<dbReference type="PANTHER" id="PTHR43065">
    <property type="entry name" value="SENSOR HISTIDINE KINASE"/>
    <property type="match status" value="1"/>
</dbReference>
<keyword evidence="4" id="KW-0812">Transmembrane</keyword>
<dbReference type="InterPro" id="IPR004358">
    <property type="entry name" value="Sig_transdc_His_kin-like_C"/>
</dbReference>
<dbReference type="SUPFAM" id="SSF47384">
    <property type="entry name" value="Homodimeric domain of signal transducing histidine kinase"/>
    <property type="match status" value="1"/>
</dbReference>
<dbReference type="InterPro" id="IPR036097">
    <property type="entry name" value="HisK_dim/P_sf"/>
</dbReference>
<keyword evidence="4" id="KW-0472">Membrane</keyword>
<dbReference type="GO" id="GO:0004673">
    <property type="term" value="F:protein histidine kinase activity"/>
    <property type="evidence" value="ECO:0007669"/>
    <property type="project" value="UniProtKB-EC"/>
</dbReference>
<dbReference type="InterPro" id="IPR003661">
    <property type="entry name" value="HisK_dim/P_dom"/>
</dbReference>
<comment type="caution">
    <text evidence="6">The sequence shown here is derived from an EMBL/GenBank/DDBJ whole genome shotgun (WGS) entry which is preliminary data.</text>
</comment>
<dbReference type="Proteomes" id="UP000027154">
    <property type="component" value="Unassembled WGS sequence"/>
</dbReference>
<dbReference type="CDD" id="cd06225">
    <property type="entry name" value="HAMP"/>
    <property type="match status" value="1"/>
</dbReference>
<reference evidence="6 7" key="1">
    <citation type="submission" date="2014-04" db="EMBL/GenBank/DDBJ databases">
        <title>Pseudoalteromonas galatheae sp. nov., isolated from a deep-sea polychaete near Canal Concepcion, Chile.</title>
        <authorList>
            <person name="Machado H.R."/>
            <person name="Gram L."/>
            <person name="Vynne N.G."/>
        </authorList>
    </citation>
    <scope>NUCLEOTIDE SEQUENCE [LARGE SCALE GENOMIC DNA]</scope>
    <source>
        <strain evidence="6 7">KMM216</strain>
    </source>
</reference>